<dbReference type="Proteomes" id="UP000030761">
    <property type="component" value="Unassembled WGS sequence"/>
</dbReference>
<accession>A0AB34P2B6</accession>
<dbReference type="RefSeq" id="WP_003654261.1">
    <property type="nucleotide sequence ID" value="NZ_KN050674.1"/>
</dbReference>
<evidence type="ECO:0000313" key="2">
    <source>
        <dbReference type="Proteomes" id="UP000030761"/>
    </source>
</evidence>
<dbReference type="AlphaFoldDB" id="A0AB34P2B6"/>
<reference evidence="1 2" key="1">
    <citation type="submission" date="2010-03" db="EMBL/GenBank/DDBJ databases">
        <title>The Genome Sequence of Lactobacillus gasseri strain SV-16A-US.</title>
        <authorList>
            <consortium name="The Broad Institute Genome Sequencing Platform"/>
            <person name="Ward D."/>
            <person name="Earl A."/>
            <person name="Feldgarden M."/>
            <person name="Gevers D."/>
            <person name="Young S.K."/>
            <person name="Zeng Q."/>
            <person name="Koehrsen M."/>
            <person name="Alvarado L."/>
            <person name="Berlin A."/>
            <person name="Bochicchio J."/>
            <person name="Borenstein D."/>
            <person name="Chapman S.B."/>
            <person name="Chen Z."/>
            <person name="Engels R."/>
            <person name="Freedman E."/>
            <person name="Gellesch M."/>
            <person name="Goldberg J."/>
            <person name="Griggs A."/>
            <person name="Gujja S."/>
            <person name="Heilman E."/>
            <person name="Heiman D."/>
            <person name="Hepburn T."/>
            <person name="Howarth C."/>
            <person name="Jen D."/>
            <person name="Larson L."/>
            <person name="Mehta T."/>
            <person name="Park D."/>
            <person name="Pearson M."/>
            <person name="Roberts A."/>
            <person name="Saif S."/>
            <person name="Shea T."/>
            <person name="Shenoy N."/>
            <person name="Sisk P."/>
            <person name="Stolte C."/>
            <person name="Sykes S."/>
            <person name="Thomson T."/>
            <person name="Walk T."/>
            <person name="White J."/>
            <person name="Yandava C."/>
            <person name="Liu Y."/>
            <person name="Xu Q."/>
            <person name="Haas B."/>
            <person name="Nusbaum C."/>
            <person name="Birren B."/>
        </authorList>
    </citation>
    <scope>NUCLEOTIDE SEQUENCE [LARGE SCALE GENOMIC DNA]</scope>
    <source>
        <strain evidence="1 2">SV-16A-US</strain>
    </source>
</reference>
<sequence length="50" mass="5875">MSKRKQKKKLTHDEVSEKIAKYAMIGSWSYPAYELIKQAGKIIQELIKHK</sequence>
<protein>
    <submittedName>
        <fullName evidence="1">Uncharacterized protein</fullName>
    </submittedName>
</protein>
<evidence type="ECO:0000313" key="1">
    <source>
        <dbReference type="EMBL" id="KFL97887.1"/>
    </source>
</evidence>
<name>A0AB34P2B6_LACGS</name>
<organism evidence="1 2">
    <name type="scientific">Lactobacillus gasseri SV-16A-US</name>
    <dbReference type="NCBI Taxonomy" id="575604"/>
    <lineage>
        <taxon>Bacteria</taxon>
        <taxon>Bacillati</taxon>
        <taxon>Bacillota</taxon>
        <taxon>Bacilli</taxon>
        <taxon>Lactobacillales</taxon>
        <taxon>Lactobacillaceae</taxon>
        <taxon>Lactobacillus</taxon>
    </lineage>
</organism>
<dbReference type="EMBL" id="KN050674">
    <property type="protein sequence ID" value="KFL97887.1"/>
    <property type="molecule type" value="Genomic_DNA"/>
</dbReference>
<gene>
    <name evidence="1" type="ORF">HMPREF5175_00728</name>
</gene>
<proteinExistence type="predicted"/>